<dbReference type="EnsemblMetazoa" id="XM_038201878.1">
    <property type="protein sequence ID" value="XP_038057806.1"/>
    <property type="gene ID" value="LOC119729274"/>
</dbReference>
<protein>
    <recommendedName>
        <fullName evidence="1">non-specific serine/threonine protein kinase</fullName>
        <ecNumber evidence="1">2.7.11.1</ecNumber>
    </recommendedName>
</protein>
<sequence length="426" mass="48552">MTKIFQVIIRLLRRHLMLLGIYRKYLKRFRRYGSAENLCEKSSTEEDLIYLNQRKRQYHSVGEIDRDWYKTQQVVSYRKLESMPCDTADNWARYEGQDNAIMVARRGSVNSAFVTNSPQYHQAEDTNGNCFINARNDNWDNRDCNACVGHSDFSIDGVIGSGGFGSVFLGRYCGRRVAVKSVRQSSRNKEASRQSFQAEFNALYLRHDNIVSVLATTAFEDFDSGAFIIMEYAGRRNLQQIVNDPGKSLSPTRRTKYALHIIRALHYTHSQGIAHLDVKPANVIVDSNTDVCRLADFGCSQRVSEGEGHDSFTSRSYLTGTFAYRAPELLRGRPPTTKADIYSYGVTLWQMLTRETPFAGENHHVVIFGVVAQNLRPSLPENANDAWYESLVTRCWEGRVADRPSAAEILLALERRTDDTENLHET</sequence>
<keyword evidence="13" id="KW-1185">Reference proteome</keyword>
<dbReference type="FunFam" id="1.10.510.10:FF:000490">
    <property type="entry name" value="Proto-oncogene serine/threonine-protein kinase mos"/>
    <property type="match status" value="1"/>
</dbReference>
<dbReference type="GeneID" id="119729274"/>
<dbReference type="InterPro" id="IPR011009">
    <property type="entry name" value="Kinase-like_dom_sf"/>
</dbReference>
<keyword evidence="5" id="KW-0418">Kinase</keyword>
<dbReference type="OrthoDB" id="4062651at2759"/>
<dbReference type="GO" id="GO:0004674">
    <property type="term" value="F:protein serine/threonine kinase activity"/>
    <property type="evidence" value="ECO:0007669"/>
    <property type="project" value="UniProtKB-KW"/>
</dbReference>
<dbReference type="InterPro" id="IPR008271">
    <property type="entry name" value="Ser/Thr_kinase_AS"/>
</dbReference>
<evidence type="ECO:0000256" key="9">
    <source>
        <dbReference type="PROSITE-ProRule" id="PRU10141"/>
    </source>
</evidence>
<dbReference type="Gene3D" id="1.10.510.10">
    <property type="entry name" value="Transferase(Phosphotransferase) domain 1"/>
    <property type="match status" value="1"/>
</dbReference>
<dbReference type="PANTHER" id="PTHR44329">
    <property type="entry name" value="SERINE/THREONINE-PROTEIN KINASE TNNI3K-RELATED"/>
    <property type="match status" value="1"/>
</dbReference>
<evidence type="ECO:0000313" key="13">
    <source>
        <dbReference type="Proteomes" id="UP000887568"/>
    </source>
</evidence>
<accession>A0A914A354</accession>
<comment type="catalytic activity">
    <reaction evidence="8">
        <text>L-seryl-[protein] + ATP = O-phospho-L-seryl-[protein] + ADP + H(+)</text>
        <dbReference type="Rhea" id="RHEA:17989"/>
        <dbReference type="Rhea" id="RHEA-COMP:9863"/>
        <dbReference type="Rhea" id="RHEA-COMP:11604"/>
        <dbReference type="ChEBI" id="CHEBI:15378"/>
        <dbReference type="ChEBI" id="CHEBI:29999"/>
        <dbReference type="ChEBI" id="CHEBI:30616"/>
        <dbReference type="ChEBI" id="CHEBI:83421"/>
        <dbReference type="ChEBI" id="CHEBI:456216"/>
        <dbReference type="EC" id="2.7.11.1"/>
    </reaction>
</comment>
<dbReference type="Pfam" id="PF00069">
    <property type="entry name" value="Pkinase"/>
    <property type="match status" value="1"/>
</dbReference>
<comment type="similarity">
    <text evidence="10">Belongs to the protein kinase superfamily.</text>
</comment>
<keyword evidence="2 10" id="KW-0723">Serine/threonine-protein kinase</keyword>
<dbReference type="SUPFAM" id="SSF56112">
    <property type="entry name" value="Protein kinase-like (PK-like)"/>
    <property type="match status" value="1"/>
</dbReference>
<dbReference type="InterPro" id="IPR051681">
    <property type="entry name" value="Ser/Thr_Kinases-Pseudokinases"/>
</dbReference>
<dbReference type="AlphaFoldDB" id="A0A914A354"/>
<dbReference type="RefSeq" id="XP_038057806.1">
    <property type="nucleotide sequence ID" value="XM_038201878.1"/>
</dbReference>
<evidence type="ECO:0000256" key="10">
    <source>
        <dbReference type="RuleBase" id="RU000304"/>
    </source>
</evidence>
<dbReference type="SMART" id="SM00220">
    <property type="entry name" value="S_TKc"/>
    <property type="match status" value="1"/>
</dbReference>
<evidence type="ECO:0000256" key="2">
    <source>
        <dbReference type="ARBA" id="ARBA00022527"/>
    </source>
</evidence>
<evidence type="ECO:0000256" key="3">
    <source>
        <dbReference type="ARBA" id="ARBA00022679"/>
    </source>
</evidence>
<evidence type="ECO:0000256" key="7">
    <source>
        <dbReference type="ARBA" id="ARBA00047899"/>
    </source>
</evidence>
<dbReference type="InterPro" id="IPR017441">
    <property type="entry name" value="Protein_kinase_ATP_BS"/>
</dbReference>
<dbReference type="CDD" id="cd13979">
    <property type="entry name" value="STKc_Mos"/>
    <property type="match status" value="1"/>
</dbReference>
<keyword evidence="6 9" id="KW-0067">ATP-binding</keyword>
<evidence type="ECO:0000256" key="1">
    <source>
        <dbReference type="ARBA" id="ARBA00012513"/>
    </source>
</evidence>
<evidence type="ECO:0000256" key="4">
    <source>
        <dbReference type="ARBA" id="ARBA00022741"/>
    </source>
</evidence>
<dbReference type="GO" id="GO:0005524">
    <property type="term" value="F:ATP binding"/>
    <property type="evidence" value="ECO:0007669"/>
    <property type="project" value="UniProtKB-UniRule"/>
</dbReference>
<dbReference type="EC" id="2.7.11.1" evidence="1"/>
<evidence type="ECO:0000256" key="8">
    <source>
        <dbReference type="ARBA" id="ARBA00048679"/>
    </source>
</evidence>
<organism evidence="12 13">
    <name type="scientific">Patiria miniata</name>
    <name type="common">Bat star</name>
    <name type="synonym">Asterina miniata</name>
    <dbReference type="NCBI Taxonomy" id="46514"/>
    <lineage>
        <taxon>Eukaryota</taxon>
        <taxon>Metazoa</taxon>
        <taxon>Echinodermata</taxon>
        <taxon>Eleutherozoa</taxon>
        <taxon>Asterozoa</taxon>
        <taxon>Asteroidea</taxon>
        <taxon>Valvatacea</taxon>
        <taxon>Valvatida</taxon>
        <taxon>Asterinidae</taxon>
        <taxon>Patiria</taxon>
    </lineage>
</organism>
<dbReference type="Gene3D" id="3.30.200.20">
    <property type="entry name" value="Phosphorylase Kinase, domain 1"/>
    <property type="match status" value="1"/>
</dbReference>
<dbReference type="PROSITE" id="PS50011">
    <property type="entry name" value="PROTEIN_KINASE_DOM"/>
    <property type="match status" value="1"/>
</dbReference>
<proteinExistence type="inferred from homology"/>
<reference evidence="12" key="1">
    <citation type="submission" date="2022-11" db="UniProtKB">
        <authorList>
            <consortium name="EnsemblMetazoa"/>
        </authorList>
    </citation>
    <scope>IDENTIFICATION</scope>
</reference>
<evidence type="ECO:0000256" key="6">
    <source>
        <dbReference type="ARBA" id="ARBA00022840"/>
    </source>
</evidence>
<name>A0A914A354_PATMI</name>
<dbReference type="PANTHER" id="PTHR44329:SF285">
    <property type="entry name" value="V-MOS MOLONEY MURINE SARCOMA VIRAL ONCO HOMOLOG"/>
    <property type="match status" value="1"/>
</dbReference>
<feature type="domain" description="Protein kinase" evidence="11">
    <location>
        <begin position="153"/>
        <end position="426"/>
    </location>
</feature>
<dbReference type="Proteomes" id="UP000887568">
    <property type="component" value="Unplaced"/>
</dbReference>
<evidence type="ECO:0000313" key="12">
    <source>
        <dbReference type="EnsemblMetazoa" id="XP_038057806.1"/>
    </source>
</evidence>
<comment type="catalytic activity">
    <reaction evidence="7">
        <text>L-threonyl-[protein] + ATP = O-phospho-L-threonyl-[protein] + ADP + H(+)</text>
        <dbReference type="Rhea" id="RHEA:46608"/>
        <dbReference type="Rhea" id="RHEA-COMP:11060"/>
        <dbReference type="Rhea" id="RHEA-COMP:11605"/>
        <dbReference type="ChEBI" id="CHEBI:15378"/>
        <dbReference type="ChEBI" id="CHEBI:30013"/>
        <dbReference type="ChEBI" id="CHEBI:30616"/>
        <dbReference type="ChEBI" id="CHEBI:61977"/>
        <dbReference type="ChEBI" id="CHEBI:456216"/>
        <dbReference type="EC" id="2.7.11.1"/>
    </reaction>
</comment>
<keyword evidence="4 9" id="KW-0547">Nucleotide-binding</keyword>
<dbReference type="PROSITE" id="PS00108">
    <property type="entry name" value="PROTEIN_KINASE_ST"/>
    <property type="match status" value="1"/>
</dbReference>
<evidence type="ECO:0000256" key="5">
    <source>
        <dbReference type="ARBA" id="ARBA00022777"/>
    </source>
</evidence>
<feature type="binding site" evidence="9">
    <location>
        <position position="180"/>
    </location>
    <ligand>
        <name>ATP</name>
        <dbReference type="ChEBI" id="CHEBI:30616"/>
    </ligand>
</feature>
<keyword evidence="3" id="KW-0808">Transferase</keyword>
<dbReference type="InterPro" id="IPR000719">
    <property type="entry name" value="Prot_kinase_dom"/>
</dbReference>
<dbReference type="OMA" id="NWARYEG"/>
<dbReference type="PROSITE" id="PS00107">
    <property type="entry name" value="PROTEIN_KINASE_ATP"/>
    <property type="match status" value="1"/>
</dbReference>
<evidence type="ECO:0000259" key="11">
    <source>
        <dbReference type="PROSITE" id="PS50011"/>
    </source>
</evidence>